<dbReference type="AlphaFoldDB" id="A0A6L8UYR3"/>
<dbReference type="PROSITE" id="PS51257">
    <property type="entry name" value="PROKAR_LIPOPROTEIN"/>
    <property type="match status" value="1"/>
</dbReference>
<dbReference type="Gene3D" id="3.40.190.10">
    <property type="entry name" value="Periplasmic binding protein-like II"/>
    <property type="match status" value="1"/>
</dbReference>
<dbReference type="PANTHER" id="PTHR43649">
    <property type="entry name" value="ARABINOSE-BINDING PROTEIN-RELATED"/>
    <property type="match status" value="1"/>
</dbReference>
<dbReference type="Proteomes" id="UP000481087">
    <property type="component" value="Unassembled WGS sequence"/>
</dbReference>
<evidence type="ECO:0000313" key="2">
    <source>
        <dbReference type="EMBL" id="MZQ83205.1"/>
    </source>
</evidence>
<evidence type="ECO:0000256" key="1">
    <source>
        <dbReference type="SAM" id="SignalP"/>
    </source>
</evidence>
<comment type="caution">
    <text evidence="2">The sequence shown here is derived from an EMBL/GenBank/DDBJ whole genome shotgun (WGS) entry which is preliminary data.</text>
</comment>
<keyword evidence="3" id="KW-1185">Reference proteome</keyword>
<organism evidence="2 3">
    <name type="scientific">Paenibacillus silvestris</name>
    <dbReference type="NCBI Taxonomy" id="2606219"/>
    <lineage>
        <taxon>Bacteria</taxon>
        <taxon>Bacillati</taxon>
        <taxon>Bacillota</taxon>
        <taxon>Bacilli</taxon>
        <taxon>Bacillales</taxon>
        <taxon>Paenibacillaceae</taxon>
        <taxon>Paenibacillus</taxon>
    </lineage>
</organism>
<dbReference type="RefSeq" id="WP_161407383.1">
    <property type="nucleotide sequence ID" value="NZ_WTUZ01000016.1"/>
</dbReference>
<reference evidence="2 3" key="1">
    <citation type="submission" date="2019-12" db="EMBL/GenBank/DDBJ databases">
        <title>Paenibacillus sp. nov. sp. isolated from soil.</title>
        <authorList>
            <person name="Kim J."/>
            <person name="Jeong S.E."/>
            <person name="Jung H.S."/>
            <person name="Jeon C.O."/>
        </authorList>
    </citation>
    <scope>NUCLEOTIDE SEQUENCE [LARGE SCALE GENOMIC DNA]</scope>
    <source>
        <strain evidence="2 3">5J-6</strain>
    </source>
</reference>
<protein>
    <submittedName>
        <fullName evidence="2">Extracellular solute-binding protein</fullName>
    </submittedName>
</protein>
<gene>
    <name evidence="2" type="ORF">GQF01_13905</name>
</gene>
<sequence>MTNRKAILLSSALFTMSILSACSAGSDKENAGSSAAATSAAPAATQAAAKPVNLKFYTWDNETNQVARQKMIDAFQVKYPNIKVQNISLVPGNSVESMKKMDVLMSSGEEVDVLEYGNIDETLARAAAGVLAPLDELYAKGNVKPEEDYYINPKVNGKYYATMLTSSPYFVLINEEALKEANLPLPSFDWTWDDFREYAKKLAKGEGNDKRYGAYFHTWGEYTNLIAYSDLKSPYLTSDLKPGFNDPSFAYFFNLRRSMEKDDKSVKPLADVVGAKLSYITEYLNGKAAMLATAPFMLDNVMNKEKYPHTFKSVIAPLPRSSKSGEQGITNIGGSYVSVASNSKHKQEAYDFIRYMTTEQEARLELSGYKKADPKAIVDRLYGKAADIIDVTSLQATIFDKKIKTNFDPAISVSYGNQLKGILEKGFSKFMLDNTTAEEAQKWMMDESDKIAKQNAK</sequence>
<dbReference type="EMBL" id="WTUZ01000016">
    <property type="protein sequence ID" value="MZQ83205.1"/>
    <property type="molecule type" value="Genomic_DNA"/>
</dbReference>
<dbReference type="InterPro" id="IPR050490">
    <property type="entry name" value="Bact_solute-bd_prot1"/>
</dbReference>
<name>A0A6L8UYR3_9BACL</name>
<feature type="signal peptide" evidence="1">
    <location>
        <begin position="1"/>
        <end position="21"/>
    </location>
</feature>
<feature type="chain" id="PRO_5026721005" evidence="1">
    <location>
        <begin position="22"/>
        <end position="457"/>
    </location>
</feature>
<proteinExistence type="predicted"/>
<dbReference type="PANTHER" id="PTHR43649:SF12">
    <property type="entry name" value="DIACETYLCHITOBIOSE BINDING PROTEIN DASA"/>
    <property type="match status" value="1"/>
</dbReference>
<dbReference type="SUPFAM" id="SSF53850">
    <property type="entry name" value="Periplasmic binding protein-like II"/>
    <property type="match status" value="1"/>
</dbReference>
<keyword evidence="1" id="KW-0732">Signal</keyword>
<evidence type="ECO:0000313" key="3">
    <source>
        <dbReference type="Proteomes" id="UP000481087"/>
    </source>
</evidence>
<dbReference type="InterPro" id="IPR006059">
    <property type="entry name" value="SBP"/>
</dbReference>
<accession>A0A6L8UYR3</accession>
<dbReference type="Pfam" id="PF01547">
    <property type="entry name" value="SBP_bac_1"/>
    <property type="match status" value="1"/>
</dbReference>